<dbReference type="EMBL" id="FXLY01000012">
    <property type="protein sequence ID" value="SMN22521.1"/>
    <property type="molecule type" value="Genomic_DNA"/>
</dbReference>
<proteinExistence type="predicted"/>
<dbReference type="SMART" id="SM00906">
    <property type="entry name" value="Fungal_trans"/>
    <property type="match status" value="1"/>
</dbReference>
<organism evidence="8 9">
    <name type="scientific">Maudiozyma saulgeensis</name>
    <dbReference type="NCBI Taxonomy" id="1789683"/>
    <lineage>
        <taxon>Eukaryota</taxon>
        <taxon>Fungi</taxon>
        <taxon>Dikarya</taxon>
        <taxon>Ascomycota</taxon>
        <taxon>Saccharomycotina</taxon>
        <taxon>Saccharomycetes</taxon>
        <taxon>Saccharomycetales</taxon>
        <taxon>Saccharomycetaceae</taxon>
        <taxon>Maudiozyma</taxon>
    </lineage>
</organism>
<feature type="region of interest" description="Disordered" evidence="6">
    <location>
        <begin position="1002"/>
        <end position="1026"/>
    </location>
</feature>
<keyword evidence="2" id="KW-0479">Metal-binding</keyword>
<evidence type="ECO:0000259" key="7">
    <source>
        <dbReference type="PROSITE" id="PS50048"/>
    </source>
</evidence>
<dbReference type="CDD" id="cd12148">
    <property type="entry name" value="fungal_TF_MHR"/>
    <property type="match status" value="1"/>
</dbReference>
<keyword evidence="5" id="KW-0539">Nucleus</keyword>
<dbReference type="Proteomes" id="UP000196158">
    <property type="component" value="Unassembled WGS sequence"/>
</dbReference>
<keyword evidence="4" id="KW-0238">DNA-binding</keyword>
<dbReference type="Pfam" id="PF00172">
    <property type="entry name" value="Zn_clus"/>
    <property type="match status" value="1"/>
</dbReference>
<feature type="compositionally biased region" description="Acidic residues" evidence="6">
    <location>
        <begin position="81"/>
        <end position="90"/>
    </location>
</feature>
<feature type="region of interest" description="Disordered" evidence="6">
    <location>
        <begin position="432"/>
        <end position="458"/>
    </location>
</feature>
<dbReference type="Pfam" id="PF04082">
    <property type="entry name" value="Fungal_trans"/>
    <property type="match status" value="1"/>
</dbReference>
<dbReference type="CDD" id="cd00067">
    <property type="entry name" value="GAL4"/>
    <property type="match status" value="1"/>
</dbReference>
<dbReference type="GO" id="GO:0045944">
    <property type="term" value="P:positive regulation of transcription by RNA polymerase II"/>
    <property type="evidence" value="ECO:0007669"/>
    <property type="project" value="UniProtKB-ARBA"/>
</dbReference>
<evidence type="ECO:0000256" key="2">
    <source>
        <dbReference type="ARBA" id="ARBA00022723"/>
    </source>
</evidence>
<dbReference type="PROSITE" id="PS50048">
    <property type="entry name" value="ZN2_CY6_FUNGAL_2"/>
    <property type="match status" value="1"/>
</dbReference>
<dbReference type="InterPro" id="IPR036864">
    <property type="entry name" value="Zn2-C6_fun-type_DNA-bd_sf"/>
</dbReference>
<dbReference type="STRING" id="1789683.A0A1X7RA89"/>
<keyword evidence="9" id="KW-1185">Reference proteome</keyword>
<dbReference type="GO" id="GO:0000981">
    <property type="term" value="F:DNA-binding transcription factor activity, RNA polymerase II-specific"/>
    <property type="evidence" value="ECO:0007669"/>
    <property type="project" value="InterPro"/>
</dbReference>
<dbReference type="GO" id="GO:0008270">
    <property type="term" value="F:zinc ion binding"/>
    <property type="evidence" value="ECO:0007669"/>
    <property type="project" value="InterPro"/>
</dbReference>
<keyword evidence="3" id="KW-0862">Zinc</keyword>
<dbReference type="Gene3D" id="4.10.240.10">
    <property type="entry name" value="Zn(2)-C6 fungal-type DNA-binding domain"/>
    <property type="match status" value="1"/>
</dbReference>
<accession>A0A1X7RA89</accession>
<dbReference type="GO" id="GO:0005634">
    <property type="term" value="C:nucleus"/>
    <property type="evidence" value="ECO:0007669"/>
    <property type="project" value="UniProtKB-SubCell"/>
</dbReference>
<evidence type="ECO:0000256" key="5">
    <source>
        <dbReference type="ARBA" id="ARBA00023242"/>
    </source>
</evidence>
<evidence type="ECO:0000256" key="6">
    <source>
        <dbReference type="SAM" id="MobiDB-lite"/>
    </source>
</evidence>
<dbReference type="PANTHER" id="PTHR46910">
    <property type="entry name" value="TRANSCRIPTION FACTOR PDR1"/>
    <property type="match status" value="1"/>
</dbReference>
<dbReference type="InterPro" id="IPR001138">
    <property type="entry name" value="Zn2Cys6_DnaBD"/>
</dbReference>
<feature type="domain" description="Zn(2)-C6 fungal-type" evidence="7">
    <location>
        <begin position="15"/>
        <end position="44"/>
    </location>
</feature>
<feature type="compositionally biased region" description="Basic residues" evidence="6">
    <location>
        <begin position="1003"/>
        <end position="1017"/>
    </location>
</feature>
<comment type="subcellular location">
    <subcellularLocation>
        <location evidence="1">Nucleus</location>
    </subcellularLocation>
</comment>
<name>A0A1X7RA89_9SACH</name>
<dbReference type="GO" id="GO:0003677">
    <property type="term" value="F:DNA binding"/>
    <property type="evidence" value="ECO:0007669"/>
    <property type="project" value="UniProtKB-KW"/>
</dbReference>
<evidence type="ECO:0000256" key="4">
    <source>
        <dbReference type="ARBA" id="ARBA00023125"/>
    </source>
</evidence>
<dbReference type="GO" id="GO:0006351">
    <property type="term" value="P:DNA-templated transcription"/>
    <property type="evidence" value="ECO:0007669"/>
    <property type="project" value="InterPro"/>
</dbReference>
<dbReference type="AlphaFoldDB" id="A0A1X7RA89"/>
<evidence type="ECO:0000313" key="9">
    <source>
        <dbReference type="Proteomes" id="UP000196158"/>
    </source>
</evidence>
<dbReference type="InterPro" id="IPR007219">
    <property type="entry name" value="XnlR_reg_dom"/>
</dbReference>
<protein>
    <submittedName>
        <fullName evidence="8">Similar to Saccharomyces cerevisiae YGL013C PDR1 Zinc cluster protein</fullName>
    </submittedName>
</protein>
<dbReference type="SMART" id="SM00066">
    <property type="entry name" value="GAL4"/>
    <property type="match status" value="1"/>
</dbReference>
<gene>
    <name evidence="8" type="ORF">KASA_0G01254G</name>
</gene>
<evidence type="ECO:0000256" key="3">
    <source>
        <dbReference type="ARBA" id="ARBA00022833"/>
    </source>
</evidence>
<dbReference type="PROSITE" id="PS00463">
    <property type="entry name" value="ZN2_CY6_FUNGAL_1"/>
    <property type="match status" value="1"/>
</dbReference>
<feature type="compositionally biased region" description="Gly residues" evidence="6">
    <location>
        <begin position="432"/>
        <end position="450"/>
    </location>
</feature>
<evidence type="ECO:0000256" key="1">
    <source>
        <dbReference type="ARBA" id="ARBA00004123"/>
    </source>
</evidence>
<dbReference type="InterPro" id="IPR050987">
    <property type="entry name" value="AtrR-like"/>
</dbReference>
<feature type="region of interest" description="Disordered" evidence="6">
    <location>
        <begin position="70"/>
        <end position="126"/>
    </location>
</feature>
<reference evidence="8 9" key="1">
    <citation type="submission" date="2017-04" db="EMBL/GenBank/DDBJ databases">
        <authorList>
            <person name="Afonso C.L."/>
            <person name="Miller P.J."/>
            <person name="Scott M.A."/>
            <person name="Spackman E."/>
            <person name="Goraichik I."/>
            <person name="Dimitrov K.M."/>
            <person name="Suarez D.L."/>
            <person name="Swayne D.E."/>
        </authorList>
    </citation>
    <scope>NUCLEOTIDE SEQUENCE [LARGE SCALE GENOMIC DNA]</scope>
</reference>
<dbReference type="PANTHER" id="PTHR46910:SF3">
    <property type="entry name" value="HALOTOLERANCE PROTEIN 9-RELATED"/>
    <property type="match status" value="1"/>
</dbReference>
<dbReference type="OrthoDB" id="3364175at2759"/>
<dbReference type="SUPFAM" id="SSF57701">
    <property type="entry name" value="Zn2/Cys6 DNA-binding domain"/>
    <property type="match status" value="1"/>
</dbReference>
<sequence length="1191" mass="134516">MSDKIDKSRTKVRKACDNCRKRKLRCTGKQPCSTCEAYSCPCIYSARSSTTRRSRTKKIRMREPIILTNKTSQEMANTTTPDDDDADDNNDSNNPVDRSMTANFGTNNNDNNITGRYPSQDDSKALPAPTQVPYMNASNTMHLPESILQTPTYYSTKENITNNIKNQTESNLRGTTTELNPGNNMSRSPSAIPKYPHVADFITKVPPLITGNNQLYEDDITFQMKINSLATALDSLKSITLQDPSIIQSIEKITNQINELVKSCKPQLNMPAFLEKSQQKRTSPTTEKSLETSLLRNKYTDRVCLTRFSIWSDSTEKNTKSKEKALQFGSEEPLITEMFGLYSPFQAISFRGIGYACLDHLRRNNGQIKRHVKETLYLILRYFDMCFIQLSEGKSLIANPLDNYSNRKSLGTAPQSPDAPIMTPSPGFTGGFNIGGGNSGTPGGGGGNTGSTGSVSSSTRNTVTQFIRRFPQPFVYEISGVTSEMLLDSVADPLTIFQLLLKIFNGFKPAYESFMVEMTSSALRLENKVPSFSNQVIQKMLFFSETEQLLYPLCYQYYNETQFFYYKTPLSIDYLELLLSLVDKQLASYDYYGATLVVDAAVNRALKMGLYRWEYYVGLDEANADRRRRIWWGLYYFDKLISVTLGEPSTINDSIMSCLLPPSFRDIGFLDSRSFVRNVHLFNMESAFDNMEIDTLVHYGRLGIIQLVSDFQINVLYNEKYTSIRNTAVPPLVKSKLFQELVGEYDLLRTKLQALRNHCSRLFELASSVRNANGEAVLNNKVYHNDEINAASRFTCSFEFHFSVVLSTIDNLEARLSSPPYTKPQFTAVADIFHEIYYSWNRMNLFLSNVTNDYSFIRVFVYFRCVTILFITKSDVLKAMITRDDLRSMVLALHKLRCLWILTLHENYPQVRESSLYREYCKNLSFLCLACRILIHQYLNQHSIEIEELMTWFQQNSPELVDTFSSCIDISSPTYKYLLMPVQRSGFHLHVRRMLESNFLSKAKGKKKPVKKGKHPASKSEPTNMHPPMVFTSPLTQNNTPPPLPSQPLPNTVPIVGGVPIPNTGYRGVVPVSNLITPDMPNSVYPAEGPNNLPIPPYSHSGTGFGAQPNGINHHVGAQPNMSAGQRSSMFPFAENGNPSDAYMQNMNANDPRAVAASFNLGTLDEFVNSDIGNIYNILWSDLYPEGDSIN</sequence>
<evidence type="ECO:0000313" key="8">
    <source>
        <dbReference type="EMBL" id="SMN22521.1"/>
    </source>
</evidence>